<evidence type="ECO:0000313" key="2">
    <source>
        <dbReference type="Proteomes" id="UP000018445"/>
    </source>
</evidence>
<sequence length="212" mass="24053">MDILNFTRPIDEQANNHLGLETALAQSFKQVFADVFQEKIQNLLDYGSPQIGSPEVIERFSKQDGLVVLRRPISSDTLMRVIYANWASIASERGLGFLEFVMRLLWTDQWQIKRMWHPISSYASYPKYIVDQELPDHFLTSRIRITIDESVDLQEIIELSPIIRRLVPANIVVKVHAKAMDQDLGNTGIGVALIGQVFLVQDASEGIVNNSN</sequence>
<gene>
    <name evidence="1" type="ORF">F959_01654</name>
</gene>
<name>N8YJ60_ACIVR</name>
<dbReference type="GeneID" id="58194531"/>
<accession>N8YJ60</accession>
<dbReference type="EMBL" id="APPO01000013">
    <property type="protein sequence ID" value="ENV36847.1"/>
    <property type="molecule type" value="Genomic_DNA"/>
</dbReference>
<organism evidence="1 2">
    <name type="scientific">Acinetobacter venetianus (strain ATCC 31012 / DSM 23050 / BCRC 14357 / CCUG 45561 / CIP 110063 / KCTC 2702 / LMG 19082 / RAG-1)</name>
    <dbReference type="NCBI Taxonomy" id="1191460"/>
    <lineage>
        <taxon>Bacteria</taxon>
        <taxon>Pseudomonadati</taxon>
        <taxon>Pseudomonadota</taxon>
        <taxon>Gammaproteobacteria</taxon>
        <taxon>Moraxellales</taxon>
        <taxon>Moraxellaceae</taxon>
        <taxon>Acinetobacter</taxon>
    </lineage>
</organism>
<evidence type="ECO:0000313" key="1">
    <source>
        <dbReference type="EMBL" id="ENV36847.1"/>
    </source>
</evidence>
<dbReference type="PATRIC" id="fig|1191460.12.peg.1639"/>
<comment type="caution">
    <text evidence="1">The sequence shown here is derived from an EMBL/GenBank/DDBJ whole genome shotgun (WGS) entry which is preliminary data.</text>
</comment>
<evidence type="ECO:0008006" key="3">
    <source>
        <dbReference type="Google" id="ProtNLM"/>
    </source>
</evidence>
<proteinExistence type="predicted"/>
<dbReference type="eggNOG" id="ENOG5033A18">
    <property type="taxonomic scope" value="Bacteria"/>
</dbReference>
<dbReference type="HOGENOM" id="CLU_1340815_0_0_6"/>
<protein>
    <recommendedName>
        <fullName evidence="3">Phage tail protein</fullName>
    </recommendedName>
</protein>
<dbReference type="OrthoDB" id="6683333at2"/>
<dbReference type="AlphaFoldDB" id="N8YJ60"/>
<reference evidence="1 2" key="1">
    <citation type="submission" date="2013-02" db="EMBL/GenBank/DDBJ databases">
        <title>The Genome Sequence of Acinetobacter venetianus CIP 110063.</title>
        <authorList>
            <consortium name="The Broad Institute Genome Sequencing Platform"/>
            <consortium name="The Broad Institute Genome Sequencing Center for Infectious Disease"/>
            <person name="Cerqueira G."/>
            <person name="Feldgarden M."/>
            <person name="Courvalin P."/>
            <person name="Perichon B."/>
            <person name="Grillot-Courvalin C."/>
            <person name="Clermont D."/>
            <person name="Rocha E."/>
            <person name="Yoon E.-J."/>
            <person name="Nemec A."/>
            <person name="Walker B."/>
            <person name="Young S.K."/>
            <person name="Zeng Q."/>
            <person name="Gargeya S."/>
            <person name="Fitzgerald M."/>
            <person name="Haas B."/>
            <person name="Abouelleil A."/>
            <person name="Alvarado L."/>
            <person name="Arachchi H.M."/>
            <person name="Berlin A.M."/>
            <person name="Chapman S.B."/>
            <person name="Dewar J."/>
            <person name="Goldberg J."/>
            <person name="Griggs A."/>
            <person name="Gujja S."/>
            <person name="Hansen M."/>
            <person name="Howarth C."/>
            <person name="Imamovic A."/>
            <person name="Larimer J."/>
            <person name="McCowan C."/>
            <person name="Murphy C."/>
            <person name="Neiman D."/>
            <person name="Pearson M."/>
            <person name="Priest M."/>
            <person name="Roberts A."/>
            <person name="Saif S."/>
            <person name="Shea T."/>
            <person name="Sisk P."/>
            <person name="Sykes S."/>
            <person name="Wortman J."/>
            <person name="Nusbaum C."/>
            <person name="Birren B."/>
        </authorList>
    </citation>
    <scope>NUCLEOTIDE SEQUENCE [LARGE SCALE GENOMIC DNA]</scope>
    <source>
        <strain evidence="2">ATCC 31012 / DSM 23050 / BCRC 14357 / CCUG 45561 / CIP 110063 / KCTC 2702 / LMG 19082 / RAG-1</strain>
    </source>
</reference>
<dbReference type="RefSeq" id="WP_004879014.1">
    <property type="nucleotide sequence ID" value="NZ_AKIQ01000062.1"/>
</dbReference>
<dbReference type="Proteomes" id="UP000018445">
    <property type="component" value="Unassembled WGS sequence"/>
</dbReference>
<keyword evidence="2" id="KW-1185">Reference proteome</keyword>